<evidence type="ECO:0000256" key="1">
    <source>
        <dbReference type="ARBA" id="ARBA00001966"/>
    </source>
</evidence>
<evidence type="ECO:0000256" key="3">
    <source>
        <dbReference type="ARBA" id="ARBA00010870"/>
    </source>
</evidence>
<evidence type="ECO:0000256" key="4">
    <source>
        <dbReference type="ARBA" id="ARBA00022485"/>
    </source>
</evidence>
<accession>A0AAE3VJT8</accession>
<evidence type="ECO:0000313" key="9">
    <source>
        <dbReference type="EMBL" id="MDQ0291439.1"/>
    </source>
</evidence>
<evidence type="ECO:0000256" key="2">
    <source>
        <dbReference type="ARBA" id="ARBA00009173"/>
    </source>
</evidence>
<dbReference type="PROSITE" id="PS51379">
    <property type="entry name" value="4FE4S_FER_2"/>
    <property type="match status" value="1"/>
</dbReference>
<dbReference type="PANTHER" id="PTHR42989:SF1">
    <property type="entry name" value="FORMATE HYDROGENLYASE SUBUNIT 7-RELATED"/>
    <property type="match status" value="1"/>
</dbReference>
<dbReference type="PANTHER" id="PTHR42989">
    <property type="entry name" value="HYDROGENASE-4 COMPONENT I"/>
    <property type="match status" value="1"/>
</dbReference>
<feature type="domain" description="4Fe-4S ferredoxin-type" evidence="8">
    <location>
        <begin position="61"/>
        <end position="90"/>
    </location>
</feature>
<gene>
    <name evidence="9" type="ORF">J3R75_003546</name>
</gene>
<dbReference type="EMBL" id="JAUSVL010000001">
    <property type="protein sequence ID" value="MDQ0291439.1"/>
    <property type="molecule type" value="Genomic_DNA"/>
</dbReference>
<keyword evidence="7" id="KW-0411">Iron-sulfur</keyword>
<comment type="caution">
    <text evidence="9">The sequence shown here is derived from an EMBL/GenBank/DDBJ whole genome shotgun (WGS) entry which is preliminary data.</text>
</comment>
<proteinExistence type="inferred from homology"/>
<dbReference type="GO" id="GO:0046872">
    <property type="term" value="F:metal ion binding"/>
    <property type="evidence" value="ECO:0007669"/>
    <property type="project" value="UniProtKB-KW"/>
</dbReference>
<evidence type="ECO:0000256" key="6">
    <source>
        <dbReference type="ARBA" id="ARBA00023004"/>
    </source>
</evidence>
<dbReference type="SUPFAM" id="SSF54862">
    <property type="entry name" value="4Fe-4S ferredoxins"/>
    <property type="match status" value="1"/>
</dbReference>
<name>A0AAE3VJT8_9BACT</name>
<dbReference type="AlphaFoldDB" id="A0AAE3VJT8"/>
<dbReference type="InterPro" id="IPR017900">
    <property type="entry name" value="4Fe4S_Fe_S_CS"/>
</dbReference>
<evidence type="ECO:0000313" key="10">
    <source>
        <dbReference type="Proteomes" id="UP001238163"/>
    </source>
</evidence>
<dbReference type="RefSeq" id="WP_307264224.1">
    <property type="nucleotide sequence ID" value="NZ_JAUSVL010000001.1"/>
</dbReference>
<protein>
    <submittedName>
        <fullName evidence="9">Ni,Fe-hydrogenase III small subunit/NAD-dependent dihydropyrimidine dehydrogenase PreA subunit</fullName>
    </submittedName>
</protein>
<keyword evidence="6" id="KW-0408">Iron</keyword>
<dbReference type="Pfam" id="PF01058">
    <property type="entry name" value="Oxidored_q6"/>
    <property type="match status" value="1"/>
</dbReference>
<dbReference type="InterPro" id="IPR017896">
    <property type="entry name" value="4Fe4S_Fe-S-bd"/>
</dbReference>
<dbReference type="InterPro" id="IPR006137">
    <property type="entry name" value="NADH_UbQ_OxRdtase-like_20kDa"/>
</dbReference>
<comment type="cofactor">
    <cofactor evidence="1">
        <name>[4Fe-4S] cluster</name>
        <dbReference type="ChEBI" id="CHEBI:49883"/>
    </cofactor>
</comment>
<keyword evidence="5" id="KW-0479">Metal-binding</keyword>
<organism evidence="9 10">
    <name type="scientific">Oligosphaera ethanolica</name>
    <dbReference type="NCBI Taxonomy" id="760260"/>
    <lineage>
        <taxon>Bacteria</taxon>
        <taxon>Pseudomonadati</taxon>
        <taxon>Lentisphaerota</taxon>
        <taxon>Oligosphaeria</taxon>
        <taxon>Oligosphaerales</taxon>
        <taxon>Oligosphaeraceae</taxon>
        <taxon>Oligosphaera</taxon>
    </lineage>
</organism>
<comment type="similarity">
    <text evidence="3">Belongs to the FrhG family.</text>
</comment>
<evidence type="ECO:0000256" key="7">
    <source>
        <dbReference type="ARBA" id="ARBA00023014"/>
    </source>
</evidence>
<dbReference type="InterPro" id="IPR057431">
    <property type="entry name" value="LdpA_Fe-S-bd"/>
</dbReference>
<comment type="similarity">
    <text evidence="2">Belongs to the complex I 20 kDa subunit family.</text>
</comment>
<dbReference type="Proteomes" id="UP001238163">
    <property type="component" value="Unassembled WGS sequence"/>
</dbReference>
<sequence length="253" mass="26701">MYKALKARLFQGHRTGRFPAVAPTLPDHFQGRPQLLAGPCPKDCSACLDICPAKAVSVSANGPQIDTGRCLFCGKCAAICPRQAIAFGQEYRLAAFAREQLVAGASAAAWAPPTAGNAQCRDFCGQSLKIRQVSAGGCAACELDFNVLGTLAWDMGRFGIQVVASPRHADCILVTGPVTRNMLLALRKTHDAMPRPAWVIACGACAISGGVFADSPETHGGLEAIFKPDLYIPGCPPHPTTILEGLLRLMGRS</sequence>
<dbReference type="SUPFAM" id="SSF56770">
    <property type="entry name" value="HydA/Nqo6-like"/>
    <property type="match status" value="1"/>
</dbReference>
<dbReference type="Pfam" id="PF25160">
    <property type="entry name" value="LdpA_Fe-S-bd"/>
    <property type="match status" value="1"/>
</dbReference>
<dbReference type="Gene3D" id="3.30.70.3270">
    <property type="match status" value="1"/>
</dbReference>
<reference evidence="9" key="1">
    <citation type="submission" date="2023-07" db="EMBL/GenBank/DDBJ databases">
        <title>Genomic Encyclopedia of Type Strains, Phase IV (KMG-IV): sequencing the most valuable type-strain genomes for metagenomic binning, comparative biology and taxonomic classification.</title>
        <authorList>
            <person name="Goeker M."/>
        </authorList>
    </citation>
    <scope>NUCLEOTIDE SEQUENCE</scope>
    <source>
        <strain evidence="9">DSM 24202</strain>
    </source>
</reference>
<evidence type="ECO:0000256" key="5">
    <source>
        <dbReference type="ARBA" id="ARBA00022723"/>
    </source>
</evidence>
<dbReference type="PROSITE" id="PS00198">
    <property type="entry name" value="4FE4S_FER_1"/>
    <property type="match status" value="1"/>
</dbReference>
<dbReference type="GO" id="GO:0051539">
    <property type="term" value="F:4 iron, 4 sulfur cluster binding"/>
    <property type="evidence" value="ECO:0007669"/>
    <property type="project" value="UniProtKB-KW"/>
</dbReference>
<evidence type="ECO:0000259" key="8">
    <source>
        <dbReference type="PROSITE" id="PS51379"/>
    </source>
</evidence>
<keyword evidence="10" id="KW-1185">Reference proteome</keyword>
<keyword evidence="4" id="KW-0004">4Fe-4S</keyword>
<dbReference type="InterPro" id="IPR052375">
    <property type="entry name" value="Complex_I_20kDa-like"/>
</dbReference>
<dbReference type="Gene3D" id="3.40.50.12280">
    <property type="match status" value="1"/>
</dbReference>